<accession>A0A259TZK0</accession>
<evidence type="ECO:0000313" key="1">
    <source>
        <dbReference type="EMBL" id="OZC03151.1"/>
    </source>
</evidence>
<gene>
    <name evidence="1" type="ORF">BSZ36_09300</name>
</gene>
<dbReference type="InParanoid" id="A0A259TZK0"/>
<dbReference type="AlphaFoldDB" id="A0A259TZK0"/>
<organism evidence="1 2">
    <name type="scientific">Rubricoccus marinus</name>
    <dbReference type="NCBI Taxonomy" id="716817"/>
    <lineage>
        <taxon>Bacteria</taxon>
        <taxon>Pseudomonadati</taxon>
        <taxon>Rhodothermota</taxon>
        <taxon>Rhodothermia</taxon>
        <taxon>Rhodothermales</taxon>
        <taxon>Rubricoccaceae</taxon>
        <taxon>Rubricoccus</taxon>
    </lineage>
</organism>
<protein>
    <submittedName>
        <fullName evidence="1">Uncharacterized protein</fullName>
    </submittedName>
</protein>
<name>A0A259TZK0_9BACT</name>
<comment type="caution">
    <text evidence="1">The sequence shown here is derived from an EMBL/GenBank/DDBJ whole genome shotgun (WGS) entry which is preliminary data.</text>
</comment>
<reference evidence="1 2" key="1">
    <citation type="submission" date="2016-11" db="EMBL/GenBank/DDBJ databases">
        <title>Study of marine rhodopsin-containing bacteria.</title>
        <authorList>
            <person name="Yoshizawa S."/>
            <person name="Kumagai Y."/>
            <person name="Kogure K."/>
        </authorList>
    </citation>
    <scope>NUCLEOTIDE SEQUENCE [LARGE SCALE GENOMIC DNA]</scope>
    <source>
        <strain evidence="1 2">SG-29</strain>
    </source>
</reference>
<proteinExistence type="predicted"/>
<dbReference type="Proteomes" id="UP000216446">
    <property type="component" value="Unassembled WGS sequence"/>
</dbReference>
<sequence length="112" mass="12111">MWLRVQPHTRCHLCASAGVVNASPPAFTYGDRALPFLILLAALESHPAAAQYLPEETEQWYPWTDDGCFSHYVVGVGTAGAVGDTVVVLHGGWEADHSYLFGAVLPLASHHL</sequence>
<dbReference type="EMBL" id="MQWB01000001">
    <property type="protein sequence ID" value="OZC03151.1"/>
    <property type="molecule type" value="Genomic_DNA"/>
</dbReference>
<evidence type="ECO:0000313" key="2">
    <source>
        <dbReference type="Proteomes" id="UP000216446"/>
    </source>
</evidence>
<keyword evidence="2" id="KW-1185">Reference proteome</keyword>